<dbReference type="KEGG" id="sli:Slin_5723"/>
<evidence type="ECO:0000256" key="1">
    <source>
        <dbReference type="ARBA" id="ARBA00023125"/>
    </source>
</evidence>
<reference evidence="4 5" key="1">
    <citation type="journal article" date="2010" name="Stand. Genomic Sci.">
        <title>Complete genome sequence of Spirosoma linguale type strain (1).</title>
        <authorList>
            <person name="Lail K."/>
            <person name="Sikorski J."/>
            <person name="Saunders E."/>
            <person name="Lapidus A."/>
            <person name="Glavina Del Rio T."/>
            <person name="Copeland A."/>
            <person name="Tice H."/>
            <person name="Cheng J.-F."/>
            <person name="Lucas S."/>
            <person name="Nolan M."/>
            <person name="Bruce D."/>
            <person name="Goodwin L."/>
            <person name="Pitluck S."/>
            <person name="Ivanova N."/>
            <person name="Mavromatis K."/>
            <person name="Ovchinnikova G."/>
            <person name="Pati A."/>
            <person name="Chen A."/>
            <person name="Palaniappan K."/>
            <person name="Land M."/>
            <person name="Hauser L."/>
            <person name="Chang Y.-J."/>
            <person name="Jeffries C.D."/>
            <person name="Chain P."/>
            <person name="Brettin T."/>
            <person name="Detter J.C."/>
            <person name="Schuetze A."/>
            <person name="Rohde M."/>
            <person name="Tindall B.J."/>
            <person name="Goeker M."/>
            <person name="Bristow J."/>
            <person name="Eisen J.A."/>
            <person name="Markowitz V."/>
            <person name="Hugenholtz P."/>
            <person name="Kyrpides N.C."/>
            <person name="Klenk H.-P."/>
            <person name="Chen F."/>
        </authorList>
    </citation>
    <scope>NUCLEOTIDE SEQUENCE [LARGE SCALE GENOMIC DNA]</scope>
    <source>
        <strain evidence="5">ATCC 33905 / DSM 74 / LMG 10896 / Claus 1</strain>
    </source>
</reference>
<accession>D2QSA6</accession>
<dbReference type="Pfam" id="PF00440">
    <property type="entry name" value="TetR_N"/>
    <property type="match status" value="1"/>
</dbReference>
<feature type="DNA-binding region" description="H-T-H motif" evidence="2">
    <location>
        <begin position="25"/>
        <end position="44"/>
    </location>
</feature>
<evidence type="ECO:0000313" key="4">
    <source>
        <dbReference type="EMBL" id="ADB41688.1"/>
    </source>
</evidence>
<protein>
    <submittedName>
        <fullName evidence="4">Transcriptional regulator, TetR family</fullName>
    </submittedName>
</protein>
<dbReference type="GO" id="GO:0003677">
    <property type="term" value="F:DNA binding"/>
    <property type="evidence" value="ECO:0007669"/>
    <property type="project" value="UniProtKB-UniRule"/>
</dbReference>
<evidence type="ECO:0000313" key="5">
    <source>
        <dbReference type="Proteomes" id="UP000002028"/>
    </source>
</evidence>
<dbReference type="AlphaFoldDB" id="D2QSA6"/>
<dbReference type="PROSITE" id="PS50977">
    <property type="entry name" value="HTH_TETR_2"/>
    <property type="match status" value="1"/>
</dbReference>
<dbReference type="InterPro" id="IPR001647">
    <property type="entry name" value="HTH_TetR"/>
</dbReference>
<gene>
    <name evidence="4" type="ordered locus">Slin_5723</name>
</gene>
<keyword evidence="1 2" id="KW-0238">DNA-binding</keyword>
<dbReference type="InterPro" id="IPR009057">
    <property type="entry name" value="Homeodomain-like_sf"/>
</dbReference>
<dbReference type="HOGENOM" id="CLU_1446080_0_0_10"/>
<keyword evidence="5" id="KW-1185">Reference proteome</keyword>
<dbReference type="RefSeq" id="WP_012930180.1">
    <property type="nucleotide sequence ID" value="NC_013730.1"/>
</dbReference>
<dbReference type="STRING" id="504472.Slin_5723"/>
<dbReference type="EMBL" id="CP001769">
    <property type="protein sequence ID" value="ADB41688.1"/>
    <property type="molecule type" value="Genomic_DNA"/>
</dbReference>
<dbReference type="Gene3D" id="1.10.357.10">
    <property type="entry name" value="Tetracycline Repressor, domain 2"/>
    <property type="match status" value="1"/>
</dbReference>
<dbReference type="Proteomes" id="UP000002028">
    <property type="component" value="Chromosome"/>
</dbReference>
<dbReference type="eggNOG" id="COG1309">
    <property type="taxonomic scope" value="Bacteria"/>
</dbReference>
<feature type="domain" description="HTH tetR-type" evidence="3">
    <location>
        <begin position="2"/>
        <end position="62"/>
    </location>
</feature>
<sequence length="177" mass="20419">MIESKDSWIKVGYEMFALSGESGLKVEALARKVGISKSSFYHHFADLEVFIELLLAFHLVQSQVIADKEKKACNIDPELIQILVAHKTDLLFNRQLRINQQHKAYKETLLRSNQIIGSEFVPIWVKDQNLPLSQTHAEGLFELALENFFLQINADTITHEWLSDYFKNLKRIAQNFG</sequence>
<name>D2QSA6_SPILD</name>
<evidence type="ECO:0000259" key="3">
    <source>
        <dbReference type="PROSITE" id="PS50977"/>
    </source>
</evidence>
<dbReference type="SUPFAM" id="SSF46689">
    <property type="entry name" value="Homeodomain-like"/>
    <property type="match status" value="1"/>
</dbReference>
<proteinExistence type="predicted"/>
<organism evidence="4 5">
    <name type="scientific">Spirosoma linguale (strain ATCC 33905 / DSM 74 / LMG 10896 / Claus 1)</name>
    <dbReference type="NCBI Taxonomy" id="504472"/>
    <lineage>
        <taxon>Bacteria</taxon>
        <taxon>Pseudomonadati</taxon>
        <taxon>Bacteroidota</taxon>
        <taxon>Cytophagia</taxon>
        <taxon>Cytophagales</taxon>
        <taxon>Cytophagaceae</taxon>
        <taxon>Spirosoma</taxon>
    </lineage>
</organism>
<evidence type="ECO:0000256" key="2">
    <source>
        <dbReference type="PROSITE-ProRule" id="PRU00335"/>
    </source>
</evidence>